<dbReference type="PANTHER" id="PTHR43432">
    <property type="entry name" value="SLR0285 PROTEIN"/>
    <property type="match status" value="1"/>
</dbReference>
<dbReference type="EMBL" id="RBCJ01000003">
    <property type="protein sequence ID" value="RKN79412.1"/>
    <property type="molecule type" value="Genomic_DNA"/>
</dbReference>
<organism evidence="5 6">
    <name type="scientific">Ulvibacterium marinum</name>
    <dbReference type="NCBI Taxonomy" id="2419782"/>
    <lineage>
        <taxon>Bacteria</taxon>
        <taxon>Pseudomonadati</taxon>
        <taxon>Bacteroidota</taxon>
        <taxon>Flavobacteriia</taxon>
        <taxon>Flavobacteriales</taxon>
        <taxon>Flavobacteriaceae</taxon>
        <taxon>Ulvibacterium</taxon>
    </lineage>
</organism>
<name>A0A3B0C265_9FLAO</name>
<comment type="caution">
    <text evidence="5">The sequence shown here is derived from an EMBL/GenBank/DDBJ whole genome shotgun (WGS) entry which is preliminary data.</text>
</comment>
<dbReference type="InterPro" id="IPR058240">
    <property type="entry name" value="rSAM_sf"/>
</dbReference>
<keyword evidence="1" id="KW-0479">Metal-binding</keyword>
<dbReference type="InterPro" id="IPR040086">
    <property type="entry name" value="MJ0683-like"/>
</dbReference>
<accession>A0A3B0C265</accession>
<sequence length="304" mass="35150">MPREIHVKSVLNKTKKRDQWFLDDYTFNPYSSCSFNCLYCYIRGSKYGSNLEQSLSVKTNAIELLDKQLATRAKKNQYGVIVLSSATDPYIQIEKKYRLTRQALEIIHKHRFPVHMITKSDMIVRDFDLLKKIERDAILPLDLPELKRGVIISFSFSTIQDKVGKIFEPGATLPSKRIEALKQTIDEEFLTGVSLMPLIPFISDTSEQLHQSFSLFKRIGIDYIFPATITLFGNGKADSRTLMLNAINKHYPELREKYDKFFSANTEMPTYYQNAFRKKIKELCKEYGLKNDIIKTAANSINSQ</sequence>
<gene>
    <name evidence="5" type="ORF">D7Z94_13950</name>
</gene>
<dbReference type="SFLD" id="SFLDS00029">
    <property type="entry name" value="Radical_SAM"/>
    <property type="match status" value="1"/>
</dbReference>
<dbReference type="SUPFAM" id="SSF102114">
    <property type="entry name" value="Radical SAM enzymes"/>
    <property type="match status" value="1"/>
</dbReference>
<feature type="domain" description="Radical SAM core" evidence="4">
    <location>
        <begin position="28"/>
        <end position="205"/>
    </location>
</feature>
<keyword evidence="3" id="KW-0411">Iron-sulfur</keyword>
<keyword evidence="2" id="KW-0408">Iron</keyword>
<dbReference type="Pfam" id="PF04055">
    <property type="entry name" value="Radical_SAM"/>
    <property type="match status" value="1"/>
</dbReference>
<dbReference type="RefSeq" id="WP_120712226.1">
    <property type="nucleotide sequence ID" value="NZ_RBCJ01000003.1"/>
</dbReference>
<protein>
    <submittedName>
        <fullName evidence="5">Radical SAM protein</fullName>
    </submittedName>
</protein>
<dbReference type="GO" id="GO:0003824">
    <property type="term" value="F:catalytic activity"/>
    <property type="evidence" value="ECO:0007669"/>
    <property type="project" value="InterPro"/>
</dbReference>
<dbReference type="CDD" id="cd01335">
    <property type="entry name" value="Radical_SAM"/>
    <property type="match status" value="1"/>
</dbReference>
<keyword evidence="6" id="KW-1185">Reference proteome</keyword>
<evidence type="ECO:0000259" key="4">
    <source>
        <dbReference type="Pfam" id="PF04055"/>
    </source>
</evidence>
<dbReference type="SFLD" id="SFLDG01084">
    <property type="entry name" value="Uncharacterised_Radical_SAM_Su"/>
    <property type="match status" value="1"/>
</dbReference>
<evidence type="ECO:0000313" key="6">
    <source>
        <dbReference type="Proteomes" id="UP000276603"/>
    </source>
</evidence>
<dbReference type="Proteomes" id="UP000276603">
    <property type="component" value="Unassembled WGS sequence"/>
</dbReference>
<dbReference type="GO" id="GO:0051536">
    <property type="term" value="F:iron-sulfur cluster binding"/>
    <property type="evidence" value="ECO:0007669"/>
    <property type="project" value="UniProtKB-KW"/>
</dbReference>
<evidence type="ECO:0000256" key="2">
    <source>
        <dbReference type="ARBA" id="ARBA00023004"/>
    </source>
</evidence>
<dbReference type="OrthoDB" id="9785699at2"/>
<dbReference type="GO" id="GO:0046872">
    <property type="term" value="F:metal ion binding"/>
    <property type="evidence" value="ECO:0007669"/>
    <property type="project" value="UniProtKB-KW"/>
</dbReference>
<evidence type="ECO:0000256" key="1">
    <source>
        <dbReference type="ARBA" id="ARBA00022723"/>
    </source>
</evidence>
<proteinExistence type="predicted"/>
<dbReference type="PANTHER" id="PTHR43432:SF5">
    <property type="entry name" value="ELP3_MIAA_NIFB-LIKE RADICAL SAM CORE DOMAIN-CONTAINING PROTEIN"/>
    <property type="match status" value="1"/>
</dbReference>
<dbReference type="InterPro" id="IPR007197">
    <property type="entry name" value="rSAM"/>
</dbReference>
<dbReference type="AlphaFoldDB" id="A0A3B0C265"/>
<evidence type="ECO:0000313" key="5">
    <source>
        <dbReference type="EMBL" id="RKN79412.1"/>
    </source>
</evidence>
<evidence type="ECO:0000256" key="3">
    <source>
        <dbReference type="ARBA" id="ARBA00023014"/>
    </source>
</evidence>
<dbReference type="Gene3D" id="3.80.30.30">
    <property type="match status" value="1"/>
</dbReference>
<reference evidence="5 6" key="1">
    <citation type="submission" date="2018-10" db="EMBL/GenBank/DDBJ databases">
        <title>Ulvibacterium marinum gen. nov., sp. nov., a novel marine bacterium of the family Flavobacteriaceae, isolated from a culture of the green alga Ulva prolifera.</title>
        <authorList>
            <person name="Zhang Z."/>
        </authorList>
    </citation>
    <scope>NUCLEOTIDE SEQUENCE [LARGE SCALE GENOMIC DNA]</scope>
    <source>
        <strain evidence="5 6">CCMM003</strain>
    </source>
</reference>